<dbReference type="SUPFAM" id="SSF52540">
    <property type="entry name" value="P-loop containing nucleoside triphosphate hydrolases"/>
    <property type="match status" value="1"/>
</dbReference>
<evidence type="ECO:0000259" key="4">
    <source>
        <dbReference type="PROSITE" id="PS50893"/>
    </source>
</evidence>
<comment type="caution">
    <text evidence="5">The sequence shown here is derived from an EMBL/GenBank/DDBJ whole genome shotgun (WGS) entry which is preliminary data.</text>
</comment>
<accession>A0A7W3SRB5</accession>
<dbReference type="PANTHER" id="PTHR42939">
    <property type="entry name" value="ABC TRANSPORTER ATP-BINDING PROTEIN ALBC-RELATED"/>
    <property type="match status" value="1"/>
</dbReference>
<proteinExistence type="predicted"/>
<keyword evidence="3" id="KW-0067">ATP-binding</keyword>
<evidence type="ECO:0000313" key="6">
    <source>
        <dbReference type="Proteomes" id="UP000567067"/>
    </source>
</evidence>
<evidence type="ECO:0000256" key="3">
    <source>
        <dbReference type="ARBA" id="ARBA00022840"/>
    </source>
</evidence>
<dbReference type="EMBL" id="JACJIP010000006">
    <property type="protein sequence ID" value="MBA9084825.1"/>
    <property type="molecule type" value="Genomic_DNA"/>
</dbReference>
<evidence type="ECO:0000256" key="2">
    <source>
        <dbReference type="ARBA" id="ARBA00022741"/>
    </source>
</evidence>
<dbReference type="Proteomes" id="UP000567067">
    <property type="component" value="Unassembled WGS sequence"/>
</dbReference>
<feature type="domain" description="ABC transporter" evidence="4">
    <location>
        <begin position="1"/>
        <end position="226"/>
    </location>
</feature>
<dbReference type="Pfam" id="PF00005">
    <property type="entry name" value="ABC_tran"/>
    <property type="match status" value="1"/>
</dbReference>
<evidence type="ECO:0000256" key="1">
    <source>
        <dbReference type="ARBA" id="ARBA00022448"/>
    </source>
</evidence>
<dbReference type="SMART" id="SM00382">
    <property type="entry name" value="AAA"/>
    <property type="match status" value="1"/>
</dbReference>
<dbReference type="InterPro" id="IPR027417">
    <property type="entry name" value="P-loop_NTPase"/>
</dbReference>
<organism evidence="5 6">
    <name type="scientific">Fontibacillus solani</name>
    <dbReference type="NCBI Taxonomy" id="1572857"/>
    <lineage>
        <taxon>Bacteria</taxon>
        <taxon>Bacillati</taxon>
        <taxon>Bacillota</taxon>
        <taxon>Bacilli</taxon>
        <taxon>Bacillales</taxon>
        <taxon>Paenibacillaceae</taxon>
        <taxon>Fontibacillus</taxon>
    </lineage>
</organism>
<name>A0A7W3SRB5_9BACL</name>
<evidence type="ECO:0000313" key="5">
    <source>
        <dbReference type="EMBL" id="MBA9084825.1"/>
    </source>
</evidence>
<dbReference type="PROSITE" id="PS50893">
    <property type="entry name" value="ABC_TRANSPORTER_2"/>
    <property type="match status" value="1"/>
</dbReference>
<keyword evidence="6" id="KW-1185">Reference proteome</keyword>
<dbReference type="GO" id="GO:0016887">
    <property type="term" value="F:ATP hydrolysis activity"/>
    <property type="evidence" value="ECO:0007669"/>
    <property type="project" value="InterPro"/>
</dbReference>
<dbReference type="AlphaFoldDB" id="A0A7W3SRB5"/>
<dbReference type="RefSeq" id="WP_182534807.1">
    <property type="nucleotide sequence ID" value="NZ_JACJIP010000006.1"/>
</dbReference>
<dbReference type="InterPro" id="IPR051782">
    <property type="entry name" value="ABC_Transporter_VariousFunc"/>
</dbReference>
<reference evidence="5 6" key="1">
    <citation type="submission" date="2020-08" db="EMBL/GenBank/DDBJ databases">
        <title>Genomic Encyclopedia of Type Strains, Phase III (KMG-III): the genomes of soil and plant-associated and newly described type strains.</title>
        <authorList>
            <person name="Whitman W."/>
        </authorList>
    </citation>
    <scope>NUCLEOTIDE SEQUENCE [LARGE SCALE GENOMIC DNA]</scope>
    <source>
        <strain evidence="5 6">CECT 8693</strain>
    </source>
</reference>
<dbReference type="GO" id="GO:0005524">
    <property type="term" value="F:ATP binding"/>
    <property type="evidence" value="ECO:0007669"/>
    <property type="project" value="UniProtKB-KW"/>
</dbReference>
<gene>
    <name evidence="5" type="ORF">FHR92_001286</name>
</gene>
<protein>
    <submittedName>
        <fullName evidence="5">ABC-type multidrug transport system ATPase subunit</fullName>
    </submittedName>
</protein>
<dbReference type="InterPro" id="IPR003593">
    <property type="entry name" value="AAA+_ATPase"/>
</dbReference>
<dbReference type="InterPro" id="IPR003439">
    <property type="entry name" value="ABC_transporter-like_ATP-bd"/>
</dbReference>
<dbReference type="PANTHER" id="PTHR42939:SF1">
    <property type="entry name" value="ABC TRANSPORTER ATP-BINDING PROTEIN ALBC-RELATED"/>
    <property type="match status" value="1"/>
</dbReference>
<sequence>MITIDGLHQPQGDFSLKVNRLRISQGLTLLVGANGAGKSTLLELLATIQMPAQGSILYRQRSASGHLPLLRSQIGYVPSDIELYEEMTAYKLLCYLAELKGVYRKEQVEGIMREFRLEPYRKVKIKSLSQGICRRIAIAQALLANPYYLFLDEPLNAMDISERKLTITFLTRYAIGRTVVAAVHELNEWEAASDDVLWLDRGRIAFSGDRGQWTEDLPCRVWEGPVTNDQFTSCSEKTMILFRELPEEGMFVRIISDKRPFPSMSEADPTMEDAYFVRKYNLKGSI</sequence>
<keyword evidence="2" id="KW-0547">Nucleotide-binding</keyword>
<keyword evidence="1" id="KW-0813">Transport</keyword>
<dbReference type="Gene3D" id="3.40.50.300">
    <property type="entry name" value="P-loop containing nucleotide triphosphate hydrolases"/>
    <property type="match status" value="1"/>
</dbReference>